<dbReference type="EMBL" id="QFRJ01000001">
    <property type="protein sequence ID" value="PWH86938.1"/>
    <property type="molecule type" value="Genomic_DNA"/>
</dbReference>
<evidence type="ECO:0000256" key="8">
    <source>
        <dbReference type="ARBA" id="ARBA00022840"/>
    </source>
</evidence>
<dbReference type="Proteomes" id="UP000245370">
    <property type="component" value="Unassembled WGS sequence"/>
</dbReference>
<dbReference type="NCBIfam" id="TIGR00150">
    <property type="entry name" value="T6A_YjeE"/>
    <property type="match status" value="1"/>
</dbReference>
<dbReference type="PANTHER" id="PTHR33540:SF2">
    <property type="entry name" value="TRNA THREONYLCARBAMOYLADENOSINE BIOSYNTHESIS PROTEIN TSAE"/>
    <property type="match status" value="1"/>
</dbReference>
<comment type="similarity">
    <text evidence="2">Belongs to the TsaE family.</text>
</comment>
<keyword evidence="9" id="KW-0460">Magnesium</keyword>
<sequence>MKFYARTEEDLINISTEFLELTKEHKCFAFKGSMGVGKTTFISYLAKAMGIVDQVSSPTYGYVNEYNSPFYGSVYHFDLYRIEDENEAYDIGIEEYIYGDSIVLIEWAENILNLLPEDCVWVNMTKNDREGRVIEVEI</sequence>
<dbReference type="InterPro" id="IPR003442">
    <property type="entry name" value="T6A_TsaE"/>
</dbReference>
<evidence type="ECO:0000256" key="10">
    <source>
        <dbReference type="ARBA" id="ARBA00032441"/>
    </source>
</evidence>
<evidence type="ECO:0000313" key="12">
    <source>
        <dbReference type="Proteomes" id="UP000245370"/>
    </source>
</evidence>
<keyword evidence="7" id="KW-0547">Nucleotide-binding</keyword>
<keyword evidence="6" id="KW-0479">Metal-binding</keyword>
<evidence type="ECO:0000256" key="6">
    <source>
        <dbReference type="ARBA" id="ARBA00022723"/>
    </source>
</evidence>
<dbReference type="PANTHER" id="PTHR33540">
    <property type="entry name" value="TRNA THREONYLCARBAMOYLADENOSINE BIOSYNTHESIS PROTEIN TSAE"/>
    <property type="match status" value="1"/>
</dbReference>
<name>A0A2U2XGL0_9FLAO</name>
<organism evidence="11 12">
    <name type="scientific">Brumimicrobium oceani</name>
    <dbReference type="NCBI Taxonomy" id="2100725"/>
    <lineage>
        <taxon>Bacteria</taxon>
        <taxon>Pseudomonadati</taxon>
        <taxon>Bacteroidota</taxon>
        <taxon>Flavobacteriia</taxon>
        <taxon>Flavobacteriales</taxon>
        <taxon>Crocinitomicaceae</taxon>
        <taxon>Brumimicrobium</taxon>
    </lineage>
</organism>
<evidence type="ECO:0000256" key="4">
    <source>
        <dbReference type="ARBA" id="ARBA00022490"/>
    </source>
</evidence>
<reference evidence="11 12" key="1">
    <citation type="submission" date="2018-05" db="EMBL/GenBank/DDBJ databases">
        <title>Brumimicrobium oceani sp. nov., isolated from coastal sediment.</title>
        <authorList>
            <person name="Kou Y."/>
        </authorList>
    </citation>
    <scope>NUCLEOTIDE SEQUENCE [LARGE SCALE GENOMIC DNA]</scope>
    <source>
        <strain evidence="11 12">C305</strain>
    </source>
</reference>
<evidence type="ECO:0000313" key="11">
    <source>
        <dbReference type="EMBL" id="PWH86938.1"/>
    </source>
</evidence>
<evidence type="ECO:0000256" key="1">
    <source>
        <dbReference type="ARBA" id="ARBA00004496"/>
    </source>
</evidence>
<dbReference type="OrthoDB" id="9815896at2"/>
<comment type="caution">
    <text evidence="11">The sequence shown here is derived from an EMBL/GenBank/DDBJ whole genome shotgun (WGS) entry which is preliminary data.</text>
</comment>
<reference evidence="11 12" key="2">
    <citation type="submission" date="2018-05" db="EMBL/GenBank/DDBJ databases">
        <authorList>
            <person name="Lanie J.A."/>
            <person name="Ng W.-L."/>
            <person name="Kazmierczak K.M."/>
            <person name="Andrzejewski T.M."/>
            <person name="Davidsen T.M."/>
            <person name="Wayne K.J."/>
            <person name="Tettelin H."/>
            <person name="Glass J.I."/>
            <person name="Rusch D."/>
            <person name="Podicherti R."/>
            <person name="Tsui H.-C.T."/>
            <person name="Winkler M.E."/>
        </authorList>
    </citation>
    <scope>NUCLEOTIDE SEQUENCE [LARGE SCALE GENOMIC DNA]</scope>
    <source>
        <strain evidence="11 12">C305</strain>
    </source>
</reference>
<evidence type="ECO:0000256" key="9">
    <source>
        <dbReference type="ARBA" id="ARBA00022842"/>
    </source>
</evidence>
<keyword evidence="8" id="KW-0067">ATP-binding</keyword>
<dbReference type="SUPFAM" id="SSF52540">
    <property type="entry name" value="P-loop containing nucleoside triphosphate hydrolases"/>
    <property type="match status" value="1"/>
</dbReference>
<dbReference type="GO" id="GO:0005737">
    <property type="term" value="C:cytoplasm"/>
    <property type="evidence" value="ECO:0007669"/>
    <property type="project" value="UniProtKB-SubCell"/>
</dbReference>
<dbReference type="RefSeq" id="WP_109358016.1">
    <property type="nucleotide sequence ID" value="NZ_QFRJ01000001.1"/>
</dbReference>
<accession>A0A2U2XGL0</accession>
<dbReference type="GO" id="GO:0016740">
    <property type="term" value="F:transferase activity"/>
    <property type="evidence" value="ECO:0007669"/>
    <property type="project" value="UniProtKB-KW"/>
</dbReference>
<keyword evidence="4" id="KW-0963">Cytoplasm</keyword>
<dbReference type="AlphaFoldDB" id="A0A2U2XGL0"/>
<proteinExistence type="inferred from homology"/>
<evidence type="ECO:0000256" key="7">
    <source>
        <dbReference type="ARBA" id="ARBA00022741"/>
    </source>
</evidence>
<evidence type="ECO:0000256" key="5">
    <source>
        <dbReference type="ARBA" id="ARBA00022694"/>
    </source>
</evidence>
<keyword evidence="11" id="KW-0808">Transferase</keyword>
<dbReference type="Gene3D" id="3.40.50.300">
    <property type="entry name" value="P-loop containing nucleotide triphosphate hydrolases"/>
    <property type="match status" value="1"/>
</dbReference>
<keyword evidence="5" id="KW-0819">tRNA processing</keyword>
<keyword evidence="12" id="KW-1185">Reference proteome</keyword>
<dbReference type="Pfam" id="PF02367">
    <property type="entry name" value="TsaE"/>
    <property type="match status" value="1"/>
</dbReference>
<comment type="subcellular location">
    <subcellularLocation>
        <location evidence="1">Cytoplasm</location>
    </subcellularLocation>
</comment>
<dbReference type="GO" id="GO:0005524">
    <property type="term" value="F:ATP binding"/>
    <property type="evidence" value="ECO:0007669"/>
    <property type="project" value="UniProtKB-KW"/>
</dbReference>
<gene>
    <name evidence="11" type="ORF">DIT68_01380</name>
</gene>
<dbReference type="GO" id="GO:0002949">
    <property type="term" value="P:tRNA threonylcarbamoyladenosine modification"/>
    <property type="evidence" value="ECO:0007669"/>
    <property type="project" value="InterPro"/>
</dbReference>
<evidence type="ECO:0000256" key="3">
    <source>
        <dbReference type="ARBA" id="ARBA00019010"/>
    </source>
</evidence>
<protein>
    <recommendedName>
        <fullName evidence="3">tRNA threonylcarbamoyladenosine biosynthesis protein TsaE</fullName>
    </recommendedName>
    <alternativeName>
        <fullName evidence="10">t(6)A37 threonylcarbamoyladenosine biosynthesis protein TsaE</fullName>
    </alternativeName>
</protein>
<dbReference type="InterPro" id="IPR027417">
    <property type="entry name" value="P-loop_NTPase"/>
</dbReference>
<evidence type="ECO:0000256" key="2">
    <source>
        <dbReference type="ARBA" id="ARBA00007599"/>
    </source>
</evidence>
<dbReference type="GO" id="GO:0046872">
    <property type="term" value="F:metal ion binding"/>
    <property type="evidence" value="ECO:0007669"/>
    <property type="project" value="UniProtKB-KW"/>
</dbReference>